<dbReference type="PANTHER" id="PTHR10845:SF192">
    <property type="entry name" value="DOUBLE HIT, ISOFORM B"/>
    <property type="match status" value="1"/>
</dbReference>
<dbReference type="InterPro" id="IPR036305">
    <property type="entry name" value="RGS_sf"/>
</dbReference>
<evidence type="ECO:0000313" key="3">
    <source>
        <dbReference type="EMBL" id="KAK9719419.1"/>
    </source>
</evidence>
<evidence type="ECO:0000256" key="1">
    <source>
        <dbReference type="SAM" id="Phobius"/>
    </source>
</evidence>
<dbReference type="PANTHER" id="PTHR10845">
    <property type="entry name" value="REGULATOR OF G PROTEIN SIGNALING"/>
    <property type="match status" value="1"/>
</dbReference>
<keyword evidence="4" id="KW-1185">Reference proteome</keyword>
<dbReference type="InterPro" id="IPR016137">
    <property type="entry name" value="RGS"/>
</dbReference>
<evidence type="ECO:0000313" key="4">
    <source>
        <dbReference type="Proteomes" id="UP001479436"/>
    </source>
</evidence>
<dbReference type="PROSITE" id="PS50132">
    <property type="entry name" value="RGS"/>
    <property type="match status" value="1"/>
</dbReference>
<proteinExistence type="predicted"/>
<dbReference type="SUPFAM" id="SSF48097">
    <property type="entry name" value="Regulator of G-protein signaling, RGS"/>
    <property type="match status" value="1"/>
</dbReference>
<keyword evidence="1" id="KW-0812">Transmembrane</keyword>
<dbReference type="CDD" id="cd07440">
    <property type="entry name" value="RGS"/>
    <property type="match status" value="1"/>
</dbReference>
<accession>A0ABR2W419</accession>
<organism evidence="3 4">
    <name type="scientific">Basidiobolus ranarum</name>
    <dbReference type="NCBI Taxonomy" id="34480"/>
    <lineage>
        <taxon>Eukaryota</taxon>
        <taxon>Fungi</taxon>
        <taxon>Fungi incertae sedis</taxon>
        <taxon>Zoopagomycota</taxon>
        <taxon>Entomophthoromycotina</taxon>
        <taxon>Basidiobolomycetes</taxon>
        <taxon>Basidiobolales</taxon>
        <taxon>Basidiobolaceae</taxon>
        <taxon>Basidiobolus</taxon>
    </lineage>
</organism>
<protein>
    <recommendedName>
        <fullName evidence="2">RGS domain-containing protein</fullName>
    </recommendedName>
</protein>
<feature type="transmembrane region" description="Helical" evidence="1">
    <location>
        <begin position="75"/>
        <end position="96"/>
    </location>
</feature>
<name>A0ABR2W419_9FUNG</name>
<feature type="transmembrane region" description="Helical" evidence="1">
    <location>
        <begin position="218"/>
        <end position="239"/>
    </location>
</feature>
<evidence type="ECO:0000259" key="2">
    <source>
        <dbReference type="PROSITE" id="PS50132"/>
    </source>
</evidence>
<reference evidence="3 4" key="1">
    <citation type="submission" date="2023-04" db="EMBL/GenBank/DDBJ databases">
        <title>Genome of Basidiobolus ranarum AG-B5.</title>
        <authorList>
            <person name="Stajich J.E."/>
            <person name="Carter-House D."/>
            <person name="Gryganskyi A."/>
        </authorList>
    </citation>
    <scope>NUCLEOTIDE SEQUENCE [LARGE SCALE GENOMIC DNA]</scope>
    <source>
        <strain evidence="3 4">AG-B5</strain>
    </source>
</reference>
<dbReference type="InterPro" id="IPR044926">
    <property type="entry name" value="RGS_subdomain_2"/>
</dbReference>
<dbReference type="Gene3D" id="1.10.167.10">
    <property type="entry name" value="Regulator of G-protein Signalling 4, domain 2"/>
    <property type="match status" value="1"/>
</dbReference>
<feature type="transmembrane region" description="Helical" evidence="1">
    <location>
        <begin position="251"/>
        <end position="272"/>
    </location>
</feature>
<feature type="transmembrane region" description="Helical" evidence="1">
    <location>
        <begin position="44"/>
        <end position="63"/>
    </location>
</feature>
<dbReference type="EMBL" id="JASJQH010007050">
    <property type="protein sequence ID" value="KAK9719419.1"/>
    <property type="molecule type" value="Genomic_DNA"/>
</dbReference>
<dbReference type="SMART" id="SM00315">
    <property type="entry name" value="RGS"/>
    <property type="match status" value="1"/>
</dbReference>
<dbReference type="Pfam" id="PF00615">
    <property type="entry name" value="RGS"/>
    <property type="match status" value="1"/>
</dbReference>
<feature type="domain" description="RGS" evidence="2">
    <location>
        <begin position="325"/>
        <end position="449"/>
    </location>
</feature>
<keyword evidence="1" id="KW-1133">Transmembrane helix</keyword>
<dbReference type="Proteomes" id="UP001479436">
    <property type="component" value="Unassembled WGS sequence"/>
</dbReference>
<comment type="caution">
    <text evidence="3">The sequence shown here is derived from an EMBL/GenBank/DDBJ whole genome shotgun (WGS) entry which is preliminary data.</text>
</comment>
<feature type="transmembrane region" description="Helical" evidence="1">
    <location>
        <begin position="12"/>
        <end position="32"/>
    </location>
</feature>
<keyword evidence="1" id="KW-0472">Membrane</keyword>
<gene>
    <name evidence="3" type="ORF">K7432_004822</name>
</gene>
<feature type="transmembrane region" description="Helical" evidence="1">
    <location>
        <begin position="284"/>
        <end position="309"/>
    </location>
</feature>
<feature type="transmembrane region" description="Helical" evidence="1">
    <location>
        <begin position="175"/>
        <end position="198"/>
    </location>
</feature>
<sequence length="468" mass="54075">MPTRSAAGIPSVVYTTYAIYLLSVLSTTFYFWKYRNHPGIKSRSIHITFIGVVAGFFLSTVYLLGPLTQFLPCFVTLWCGSILTPIILLATVGKFLRVSFLYRTSLSKLKAERQRLEEQKEKFKVSSISSQKEDVFEPSDVLLTIDPLTSTRQNSNIEASKSWLNQHSYIFEDRFLIRILGGLTFFHVIMTIVIQCLTQDYSFSASLRDDCLSGWEYIPVYVVGSCEIFILGPIVIQYIRGVTDAYNIVKELVAVVLTTGVGMCIYLVFAYIPPVYDVRFTVPVGVWGFITLWNIHMLNCGLPLVEIYVTNQRSKNLPRDRKHPSFEEVLDHPVLFEKFKAFSVKDFSVENTLFYERYMQLKTTPSILVKNFLTKGLPNEIQNELSTIYNTFILIDSEYQVNLRGETLREIEIRIRDRDYSIDMFDMALTEVKLLMYQHTFKRYLQQEFQPIGGYQSNTDYTLHDIIS</sequence>
<dbReference type="PRINTS" id="PR01301">
    <property type="entry name" value="RGSPROTEIN"/>
</dbReference>